<dbReference type="EMBL" id="JXMW01000006">
    <property type="protein sequence ID" value="OQD59035.1"/>
    <property type="molecule type" value="Genomic_DNA"/>
</dbReference>
<dbReference type="AlphaFoldDB" id="A0A1V6N2Y5"/>
<organism evidence="2 3">
    <name type="scientific">Methanobrevibacter arboriphilus JCM 13429 = DSM 1125</name>
    <dbReference type="NCBI Taxonomy" id="1300164"/>
    <lineage>
        <taxon>Archaea</taxon>
        <taxon>Methanobacteriati</taxon>
        <taxon>Methanobacteriota</taxon>
        <taxon>Methanomada group</taxon>
        <taxon>Methanobacteria</taxon>
        <taxon>Methanobacteriales</taxon>
        <taxon>Methanobacteriaceae</taxon>
        <taxon>Methanobrevibacter</taxon>
    </lineage>
</organism>
<evidence type="ECO:0000313" key="3">
    <source>
        <dbReference type="Proteomes" id="UP000191661"/>
    </source>
</evidence>
<dbReference type="Proteomes" id="UP000191661">
    <property type="component" value="Unassembled WGS sequence"/>
</dbReference>
<evidence type="ECO:0000256" key="1">
    <source>
        <dbReference type="SAM" id="Phobius"/>
    </source>
</evidence>
<comment type="caution">
    <text evidence="2">The sequence shown here is derived from an EMBL/GenBank/DDBJ whole genome shotgun (WGS) entry which is preliminary data.</text>
</comment>
<evidence type="ECO:0000313" key="2">
    <source>
        <dbReference type="EMBL" id="OQD59035.1"/>
    </source>
</evidence>
<protein>
    <submittedName>
        <fullName evidence="2">Uncharacterized protein</fullName>
    </submittedName>
</protein>
<proteinExistence type="predicted"/>
<name>A0A1V6N2Y5_METAZ</name>
<accession>A0A1V6N2Y5</accession>
<sequence>MKHKKSKSMINMNPITFPIITTIIVIGAIAIILVKLLYKDKKTSDLSDDLPPIVNKHWKDPFTENNLEEESNEYSFVSKSWEEPMQEKKELKNGVASKIFQEPMHIKHQDIISNDYYQNHEQDIEISLNQNIDLEEENLYNLNTPENLNTETNEIENNENIDLEENEDGSFRIIKKEPDLVNDDTITPYTTPEEYNPVKNNLNSNLNIDNQYNNDYIDNNNYNDKKYKNYSDYGDEEYEKEYQKEYEKEYENYNNHDNLKYSDSHNDDEKSSYTEGLFDMGEKILIGGNYYDIKVGDEIIFNYNGESYSSKILEIKHENIRVKYRAQEKWISFSDVKKIF</sequence>
<keyword evidence="1" id="KW-0472">Membrane</keyword>
<keyword evidence="1" id="KW-1133">Transmembrane helix</keyword>
<gene>
    <name evidence="2" type="ORF">MBBAR_6c01450</name>
</gene>
<feature type="transmembrane region" description="Helical" evidence="1">
    <location>
        <begin position="15"/>
        <end position="38"/>
    </location>
</feature>
<keyword evidence="1" id="KW-0812">Transmembrane</keyword>
<keyword evidence="3" id="KW-1185">Reference proteome</keyword>
<reference evidence="2 3" key="1">
    <citation type="submission" date="2014-12" db="EMBL/GenBank/DDBJ databases">
        <title>Genome sequence of Methanobrevibacter arboriphilicus DH1, DSM1125.</title>
        <authorList>
            <person name="Poehlein A."/>
            <person name="Thauer R.K."/>
            <person name="Seedorf H."/>
            <person name="Daniel R."/>
        </authorList>
    </citation>
    <scope>NUCLEOTIDE SEQUENCE [LARGE SCALE GENOMIC DNA]</scope>
    <source>
        <strain evidence="2 3">DH1</strain>
    </source>
</reference>